<protein>
    <submittedName>
        <fullName evidence="1">Uncharacterized protein</fullName>
    </submittedName>
</protein>
<keyword evidence="2" id="KW-1185">Reference proteome</keyword>
<name>A0ACC2PRQ0_9HYME</name>
<dbReference type="Proteomes" id="UP001239111">
    <property type="component" value="Chromosome 1"/>
</dbReference>
<reference evidence="1" key="1">
    <citation type="submission" date="2023-04" db="EMBL/GenBank/DDBJ databases">
        <title>A chromosome-level genome assembly of the parasitoid wasp Eretmocerus hayati.</title>
        <authorList>
            <person name="Zhong Y."/>
            <person name="Liu S."/>
            <person name="Liu Y."/>
        </authorList>
    </citation>
    <scope>NUCLEOTIDE SEQUENCE</scope>
    <source>
        <strain evidence="1">ZJU_SS_LIU_2023</strain>
    </source>
</reference>
<comment type="caution">
    <text evidence="1">The sequence shown here is derived from an EMBL/GenBank/DDBJ whole genome shotgun (WGS) entry which is preliminary data.</text>
</comment>
<evidence type="ECO:0000313" key="1">
    <source>
        <dbReference type="EMBL" id="KAJ8686274.1"/>
    </source>
</evidence>
<accession>A0ACC2PRQ0</accession>
<gene>
    <name evidence="1" type="ORF">QAD02_022068</name>
</gene>
<sequence>MYIYGGPVNRVTSDAAKKLAPRTRNHTAGPYSRTVIFFHLHNRAPSWNSFGALQPHKLAQEPASHIGGDLSVDPPSNGSSAEPYQPSSKKNIGPTTGGDDPKQERMRVPAVPAGPERDTKFAHTLLANQAGPEIDEQGLSLGTELIILM</sequence>
<evidence type="ECO:0000313" key="2">
    <source>
        <dbReference type="Proteomes" id="UP001239111"/>
    </source>
</evidence>
<proteinExistence type="predicted"/>
<dbReference type="EMBL" id="CM056741">
    <property type="protein sequence ID" value="KAJ8686274.1"/>
    <property type="molecule type" value="Genomic_DNA"/>
</dbReference>
<organism evidence="1 2">
    <name type="scientific">Eretmocerus hayati</name>
    <dbReference type="NCBI Taxonomy" id="131215"/>
    <lineage>
        <taxon>Eukaryota</taxon>
        <taxon>Metazoa</taxon>
        <taxon>Ecdysozoa</taxon>
        <taxon>Arthropoda</taxon>
        <taxon>Hexapoda</taxon>
        <taxon>Insecta</taxon>
        <taxon>Pterygota</taxon>
        <taxon>Neoptera</taxon>
        <taxon>Endopterygota</taxon>
        <taxon>Hymenoptera</taxon>
        <taxon>Apocrita</taxon>
        <taxon>Proctotrupomorpha</taxon>
        <taxon>Chalcidoidea</taxon>
        <taxon>Aphelinidae</taxon>
        <taxon>Aphelininae</taxon>
        <taxon>Eretmocerus</taxon>
    </lineage>
</organism>